<reference evidence="4 5" key="1">
    <citation type="journal article" date="2019" name="Int. J. Syst. Evol. Microbiol.">
        <title>The Global Catalogue of Microorganisms (GCM) 10K type strain sequencing project: providing services to taxonomists for standard genome sequencing and annotation.</title>
        <authorList>
            <consortium name="The Broad Institute Genomics Platform"/>
            <consortium name="The Broad Institute Genome Sequencing Center for Infectious Disease"/>
            <person name="Wu L."/>
            <person name="Ma J."/>
        </authorList>
    </citation>
    <scope>NUCLEOTIDE SEQUENCE [LARGE SCALE GENOMIC DNA]</scope>
    <source>
        <strain evidence="4 5">JCM 13378</strain>
    </source>
</reference>
<comment type="similarity">
    <text evidence="1 3">Belongs to the short-chain dehydrogenases/reductases (SDR) family.</text>
</comment>
<evidence type="ECO:0000313" key="5">
    <source>
        <dbReference type="Proteomes" id="UP001501757"/>
    </source>
</evidence>
<dbReference type="Pfam" id="PF00106">
    <property type="entry name" value="adh_short"/>
    <property type="match status" value="1"/>
</dbReference>
<dbReference type="InterPro" id="IPR020904">
    <property type="entry name" value="Sc_DH/Rdtase_CS"/>
</dbReference>
<dbReference type="PRINTS" id="PR00081">
    <property type="entry name" value="GDHRDH"/>
</dbReference>
<evidence type="ECO:0000256" key="2">
    <source>
        <dbReference type="ARBA" id="ARBA00023002"/>
    </source>
</evidence>
<dbReference type="RefSeq" id="WP_343845044.1">
    <property type="nucleotide sequence ID" value="NZ_BAAAEI010000012.1"/>
</dbReference>
<dbReference type="SUPFAM" id="SSF51735">
    <property type="entry name" value="NAD(P)-binding Rossmann-fold domains"/>
    <property type="match status" value="1"/>
</dbReference>
<evidence type="ECO:0000256" key="3">
    <source>
        <dbReference type="RuleBase" id="RU000363"/>
    </source>
</evidence>
<evidence type="ECO:0000256" key="1">
    <source>
        <dbReference type="ARBA" id="ARBA00006484"/>
    </source>
</evidence>
<dbReference type="PANTHER" id="PTHR44196:SF1">
    <property type="entry name" value="DEHYDROGENASE_REDUCTASE SDR FAMILY MEMBER 7B"/>
    <property type="match status" value="1"/>
</dbReference>
<dbReference type="PROSITE" id="PS00061">
    <property type="entry name" value="ADH_SHORT"/>
    <property type="match status" value="1"/>
</dbReference>
<dbReference type="InterPro" id="IPR036291">
    <property type="entry name" value="NAD(P)-bd_dom_sf"/>
</dbReference>
<dbReference type="NCBIfam" id="NF004825">
    <property type="entry name" value="PRK06181.1"/>
    <property type="match status" value="1"/>
</dbReference>
<dbReference type="PRINTS" id="PR00080">
    <property type="entry name" value="SDRFAMILY"/>
</dbReference>
<comment type="caution">
    <text evidence="4">The sequence shown here is derived from an EMBL/GenBank/DDBJ whole genome shotgun (WGS) entry which is preliminary data.</text>
</comment>
<sequence>MKVQDKHIWLTGASMGIGEALARALDAQGARLILSARSADKLAVLRASLKHPQRHKIVPLDLSRAETLPDVVAQADLSDGLDMLINNGGISQRGPAAQTPLSVQRQVMEVNYFGTISLTQALLPALRQNQGMLVNIASVAGKVGGQGMSGYAASKHALIGYMDCLRAEETHHGVKVLNVCPGFVQTNISVNALTESGQPYGEVAKSIAEGISAADCAQQIILAIHKDKFEVVIGKGLSALAPYIKRWFPNFFFRLSARKNIR</sequence>
<proteinExistence type="inferred from homology"/>
<accession>A0ABN0XA03</accession>
<dbReference type="PANTHER" id="PTHR44196">
    <property type="entry name" value="DEHYDROGENASE/REDUCTASE SDR FAMILY MEMBER 7B"/>
    <property type="match status" value="1"/>
</dbReference>
<name>A0ABN0XA03_9ALTE</name>
<dbReference type="InterPro" id="IPR002347">
    <property type="entry name" value="SDR_fam"/>
</dbReference>
<protein>
    <submittedName>
        <fullName evidence="4">SDR family NAD(P)-dependent oxidoreductase</fullName>
    </submittedName>
</protein>
<gene>
    <name evidence="4" type="ORF">GCM10009092_23140</name>
</gene>
<keyword evidence="2" id="KW-0560">Oxidoreductase</keyword>
<keyword evidence="5" id="KW-1185">Reference proteome</keyword>
<dbReference type="Gene3D" id="3.40.50.720">
    <property type="entry name" value="NAD(P)-binding Rossmann-like Domain"/>
    <property type="match status" value="1"/>
</dbReference>
<organism evidence="4 5">
    <name type="scientific">Bowmanella denitrificans</name>
    <dbReference type="NCBI Taxonomy" id="366582"/>
    <lineage>
        <taxon>Bacteria</taxon>
        <taxon>Pseudomonadati</taxon>
        <taxon>Pseudomonadota</taxon>
        <taxon>Gammaproteobacteria</taxon>
        <taxon>Alteromonadales</taxon>
        <taxon>Alteromonadaceae</taxon>
        <taxon>Bowmanella</taxon>
    </lineage>
</organism>
<dbReference type="Proteomes" id="UP001501757">
    <property type="component" value="Unassembled WGS sequence"/>
</dbReference>
<evidence type="ECO:0000313" key="4">
    <source>
        <dbReference type="EMBL" id="GAA0358302.1"/>
    </source>
</evidence>
<dbReference type="EMBL" id="BAAAEI010000012">
    <property type="protein sequence ID" value="GAA0358302.1"/>
    <property type="molecule type" value="Genomic_DNA"/>
</dbReference>